<feature type="domain" description="PASTA" evidence="2">
    <location>
        <begin position="42"/>
        <end position="108"/>
    </location>
</feature>
<organism evidence="3 4">
    <name type="scientific">Tamlana crocina</name>
    <dbReference type="NCBI Taxonomy" id="393006"/>
    <lineage>
        <taxon>Bacteria</taxon>
        <taxon>Pseudomonadati</taxon>
        <taxon>Bacteroidota</taxon>
        <taxon>Flavobacteriia</taxon>
        <taxon>Flavobacteriales</taxon>
        <taxon>Flavobacteriaceae</taxon>
        <taxon>Tamlana</taxon>
    </lineage>
</organism>
<evidence type="ECO:0000256" key="1">
    <source>
        <dbReference type="SAM" id="Phobius"/>
    </source>
</evidence>
<dbReference type="SUPFAM" id="SSF54184">
    <property type="entry name" value="Penicillin-binding protein 2x (pbp-2x), c-terminal domain"/>
    <property type="match status" value="1"/>
</dbReference>
<gene>
    <name evidence="3" type="ORF">HC176_13835</name>
</gene>
<evidence type="ECO:0000259" key="2">
    <source>
        <dbReference type="PROSITE" id="PS51178"/>
    </source>
</evidence>
<dbReference type="SMART" id="SM00740">
    <property type="entry name" value="PASTA"/>
    <property type="match status" value="2"/>
</dbReference>
<name>A0ABX1DDZ0_9FLAO</name>
<keyword evidence="1" id="KW-0812">Transmembrane</keyword>
<dbReference type="InterPro" id="IPR005543">
    <property type="entry name" value="PASTA_dom"/>
</dbReference>
<dbReference type="CDD" id="cd06577">
    <property type="entry name" value="PASTA_pknB"/>
    <property type="match status" value="2"/>
</dbReference>
<keyword evidence="1" id="KW-1133">Transmembrane helix</keyword>
<evidence type="ECO:0000313" key="3">
    <source>
        <dbReference type="EMBL" id="NJX16570.1"/>
    </source>
</evidence>
<dbReference type="PROSITE" id="PS51178">
    <property type="entry name" value="PASTA"/>
    <property type="match status" value="1"/>
</dbReference>
<dbReference type="Proteomes" id="UP000760545">
    <property type="component" value="Unassembled WGS sequence"/>
</dbReference>
<keyword evidence="1" id="KW-0472">Membrane</keyword>
<dbReference type="Pfam" id="PF03793">
    <property type="entry name" value="PASTA"/>
    <property type="match status" value="1"/>
</dbReference>
<keyword evidence="4" id="KW-1185">Reference proteome</keyword>
<dbReference type="Gene3D" id="3.30.10.20">
    <property type="match status" value="2"/>
</dbReference>
<proteinExistence type="predicted"/>
<comment type="caution">
    <text evidence="3">The sequence shown here is derived from an EMBL/GenBank/DDBJ whole genome shotgun (WGS) entry which is preliminary data.</text>
</comment>
<protein>
    <submittedName>
        <fullName evidence="3">PASTA domain-containing protein</fullName>
    </submittedName>
</protein>
<reference evidence="3 4" key="1">
    <citation type="submission" date="2020-03" db="EMBL/GenBank/DDBJ databases">
        <title>Tamlana sp. nov, isolated from XXX.</title>
        <authorList>
            <person name="Cao W.R."/>
        </authorList>
    </citation>
    <scope>NUCLEOTIDE SEQUENCE [LARGE SCALE GENOMIC DNA]</scope>
    <source>
        <strain evidence="3 4">HST1-43</strain>
    </source>
</reference>
<feature type="transmembrane region" description="Helical" evidence="1">
    <location>
        <begin position="12"/>
        <end position="34"/>
    </location>
</feature>
<evidence type="ECO:0000313" key="4">
    <source>
        <dbReference type="Proteomes" id="UP000760545"/>
    </source>
</evidence>
<sequence length="186" mass="20896">MSALKFLTSKAFLKQIVLAIVALAVLCFIILKWLNISTNHGTFETVPDLRGKSIEVAKMELEQNNLEMKIQDSANYNPDYPKYSVIDQDPKVGDKVKENRKIYITLNPSGYRKIRIPDGLIDKTFRQVKPTLEALGFKVGNITYEDNIAKDMVLKLSHKGDLIHAGDKLPKTSVIDLVLGNGNRPQ</sequence>
<dbReference type="RefSeq" id="WP_167919270.1">
    <property type="nucleotide sequence ID" value="NZ_JAAVJS010000023.1"/>
</dbReference>
<dbReference type="EMBL" id="JAAVJS010000023">
    <property type="protein sequence ID" value="NJX16570.1"/>
    <property type="molecule type" value="Genomic_DNA"/>
</dbReference>
<accession>A0ABX1DDZ0</accession>